<dbReference type="Gene3D" id="3.40.1350.10">
    <property type="match status" value="1"/>
</dbReference>
<feature type="transmembrane region" description="Helical" evidence="1">
    <location>
        <begin position="41"/>
        <end position="65"/>
    </location>
</feature>
<accession>A0A426TSI2</accession>
<evidence type="ECO:0000313" key="4">
    <source>
        <dbReference type="Proteomes" id="UP000280307"/>
    </source>
</evidence>
<dbReference type="Proteomes" id="UP000280307">
    <property type="component" value="Unassembled WGS sequence"/>
</dbReference>
<dbReference type="InterPro" id="IPR052906">
    <property type="entry name" value="Type_IV_Methyl-Rstrct_Enzyme"/>
</dbReference>
<comment type="caution">
    <text evidence="3">The sequence shown here is derived from an EMBL/GenBank/DDBJ whole genome shotgun (WGS) entry which is preliminary data.</text>
</comment>
<dbReference type="InterPro" id="IPR007560">
    <property type="entry name" value="Restrct_endonuc_IV_Mrr"/>
</dbReference>
<keyword evidence="1" id="KW-0472">Membrane</keyword>
<sequence>MSRRRYSRRRRDADEGKVGLALLLMAGLYGAYLWLGTLPLAWQIAVGVIGFSVTLLFIWSVVAVIRRYRRKRLLRAELMSLSSTQFEERTKLLFADLGWRNLQLRGGSGDRGVDIDGEFEGKRYIIQCKRYTKNVTPAMVRDLVGTLHIQKADRAILITTSGYTKQGYQEAQGLPVELWDGAMLAEQIARAAELQADPVRVQALRRRRMAILGVAFLLNAGVVGWALFVAGSPLLPAGGI</sequence>
<dbReference type="SUPFAM" id="SSF52980">
    <property type="entry name" value="Restriction endonuclease-like"/>
    <property type="match status" value="1"/>
</dbReference>
<dbReference type="AlphaFoldDB" id="A0A426TSI2"/>
<keyword evidence="1" id="KW-0812">Transmembrane</keyword>
<dbReference type="EMBL" id="RSAS01000813">
    <property type="protein sequence ID" value="RRR67036.1"/>
    <property type="molecule type" value="Genomic_DNA"/>
</dbReference>
<keyword evidence="1" id="KW-1133">Transmembrane helix</keyword>
<keyword evidence="3" id="KW-0540">Nuclease</keyword>
<protein>
    <submittedName>
        <fullName evidence="3">Restriction endonuclease</fullName>
    </submittedName>
</protein>
<feature type="transmembrane region" description="Helical" evidence="1">
    <location>
        <begin position="210"/>
        <end position="230"/>
    </location>
</feature>
<proteinExistence type="predicted"/>
<keyword evidence="3" id="KW-0255">Endonuclease</keyword>
<dbReference type="GO" id="GO:0009307">
    <property type="term" value="P:DNA restriction-modification system"/>
    <property type="evidence" value="ECO:0007669"/>
    <property type="project" value="InterPro"/>
</dbReference>
<evidence type="ECO:0000313" key="3">
    <source>
        <dbReference type="EMBL" id="RRR67036.1"/>
    </source>
</evidence>
<keyword evidence="3" id="KW-0378">Hydrolase</keyword>
<dbReference type="PANTHER" id="PTHR30015">
    <property type="entry name" value="MRR RESTRICTION SYSTEM PROTEIN"/>
    <property type="match status" value="1"/>
</dbReference>
<dbReference type="PANTHER" id="PTHR30015:SF6">
    <property type="entry name" value="SLL1429 PROTEIN"/>
    <property type="match status" value="1"/>
</dbReference>
<gene>
    <name evidence="3" type="ORF">EI684_19675</name>
</gene>
<organism evidence="3 4">
    <name type="scientific">Candidatus Viridilinea halotolerans</name>
    <dbReference type="NCBI Taxonomy" id="2491704"/>
    <lineage>
        <taxon>Bacteria</taxon>
        <taxon>Bacillati</taxon>
        <taxon>Chloroflexota</taxon>
        <taxon>Chloroflexia</taxon>
        <taxon>Chloroflexales</taxon>
        <taxon>Chloroflexineae</taxon>
        <taxon>Oscillochloridaceae</taxon>
        <taxon>Candidatus Viridilinea</taxon>
    </lineage>
</organism>
<feature type="transmembrane region" description="Helical" evidence="1">
    <location>
        <begin position="18"/>
        <end position="35"/>
    </location>
</feature>
<reference evidence="3 4" key="1">
    <citation type="submission" date="2018-12" db="EMBL/GenBank/DDBJ databases">
        <title>Genome Sequence of Candidatus Viridilinea halotolerans isolated from saline sulfide-rich spring.</title>
        <authorList>
            <person name="Grouzdev D.S."/>
            <person name="Burganskaya E.I."/>
            <person name="Krutkina M.S."/>
            <person name="Sukhacheva M.V."/>
            <person name="Gorlenko V.M."/>
        </authorList>
    </citation>
    <scope>NUCLEOTIDE SEQUENCE [LARGE SCALE GENOMIC DNA]</scope>
    <source>
        <strain evidence="3">Chok-6</strain>
    </source>
</reference>
<name>A0A426TSI2_9CHLR</name>
<feature type="domain" description="Restriction endonuclease type IV Mrr" evidence="2">
    <location>
        <begin position="80"/>
        <end position="186"/>
    </location>
</feature>
<dbReference type="GO" id="GO:0015666">
    <property type="term" value="F:restriction endodeoxyribonuclease activity"/>
    <property type="evidence" value="ECO:0007669"/>
    <property type="project" value="TreeGrafter"/>
</dbReference>
<evidence type="ECO:0000256" key="1">
    <source>
        <dbReference type="SAM" id="Phobius"/>
    </source>
</evidence>
<dbReference type="GO" id="GO:0003677">
    <property type="term" value="F:DNA binding"/>
    <property type="evidence" value="ECO:0007669"/>
    <property type="project" value="InterPro"/>
</dbReference>
<dbReference type="InterPro" id="IPR011856">
    <property type="entry name" value="tRNA_endonuc-like_dom_sf"/>
</dbReference>
<dbReference type="Pfam" id="PF04471">
    <property type="entry name" value="Mrr_cat"/>
    <property type="match status" value="1"/>
</dbReference>
<evidence type="ECO:0000259" key="2">
    <source>
        <dbReference type="Pfam" id="PF04471"/>
    </source>
</evidence>
<dbReference type="InterPro" id="IPR011335">
    <property type="entry name" value="Restrct_endonuc-II-like"/>
</dbReference>